<reference evidence="4" key="1">
    <citation type="submission" date="2016-06" db="UniProtKB">
        <authorList>
            <consortium name="WormBaseParasite"/>
        </authorList>
    </citation>
    <scope>IDENTIFICATION</scope>
</reference>
<feature type="domain" description="Enhancer of polycomb-like N-terminal" evidence="1">
    <location>
        <begin position="9"/>
        <end position="44"/>
    </location>
</feature>
<dbReference type="EMBL" id="UZAN01061382">
    <property type="protein sequence ID" value="VDP92937.1"/>
    <property type="molecule type" value="Genomic_DNA"/>
</dbReference>
<evidence type="ECO:0000313" key="2">
    <source>
        <dbReference type="EMBL" id="VDP92937.1"/>
    </source>
</evidence>
<gene>
    <name evidence="2" type="ORF">ECPE_LOCUS15665</name>
</gene>
<evidence type="ECO:0000313" key="3">
    <source>
        <dbReference type="Proteomes" id="UP000272942"/>
    </source>
</evidence>
<accession>A0A183B8Y0</accession>
<dbReference type="InterPro" id="IPR011011">
    <property type="entry name" value="Znf_FYVE_PHD"/>
</dbReference>
<reference evidence="2 3" key="2">
    <citation type="submission" date="2018-11" db="EMBL/GenBank/DDBJ databases">
        <authorList>
            <consortium name="Pathogen Informatics"/>
        </authorList>
    </citation>
    <scope>NUCLEOTIDE SEQUENCE [LARGE SCALE GENOMIC DNA]</scope>
    <source>
        <strain evidence="2 3">Egypt</strain>
    </source>
</reference>
<dbReference type="AlphaFoldDB" id="A0A183B8Y0"/>
<dbReference type="InterPro" id="IPR050701">
    <property type="entry name" value="Histone_Mod_Regulator"/>
</dbReference>
<dbReference type="OrthoDB" id="20839at2759"/>
<dbReference type="SUPFAM" id="SSF57903">
    <property type="entry name" value="FYVE/PHD zinc finger"/>
    <property type="match status" value="1"/>
</dbReference>
<dbReference type="WBParaSite" id="ECPE_0001570501-mRNA-1">
    <property type="protein sequence ID" value="ECPE_0001570501-mRNA-1"/>
    <property type="gene ID" value="ECPE_0001570501"/>
</dbReference>
<protein>
    <submittedName>
        <fullName evidence="4">EPL1 domain-containing protein</fullName>
    </submittedName>
</protein>
<dbReference type="Pfam" id="PF10513">
    <property type="entry name" value="EPL1"/>
    <property type="match status" value="1"/>
</dbReference>
<dbReference type="PANTHER" id="PTHR13793:SF107">
    <property type="entry name" value="BROMODOMAIN-CONTAINING PROTEIN HOMOLOG"/>
    <property type="match status" value="1"/>
</dbReference>
<sequence length="130" mass="14587">MYGRWLLSDDLFWLERINKDRHTKSCSPISETVLEWVMDRFEKEARFRLVAANGTVPSDEASAAAGLGQSGIDEDAVCAVCQDGTCENTNVILFCDVCNLAVHQVNFFGDCVVEVCQVYFIQFVFVQTFA</sequence>
<dbReference type="PANTHER" id="PTHR13793">
    <property type="entry name" value="PHD FINGER PROTEINS"/>
    <property type="match status" value="1"/>
</dbReference>
<organism evidence="4">
    <name type="scientific">Echinostoma caproni</name>
    <dbReference type="NCBI Taxonomy" id="27848"/>
    <lineage>
        <taxon>Eukaryota</taxon>
        <taxon>Metazoa</taxon>
        <taxon>Spiralia</taxon>
        <taxon>Lophotrochozoa</taxon>
        <taxon>Platyhelminthes</taxon>
        <taxon>Trematoda</taxon>
        <taxon>Digenea</taxon>
        <taxon>Plagiorchiida</taxon>
        <taxon>Echinostomata</taxon>
        <taxon>Echinostomatoidea</taxon>
        <taxon>Echinostomatidae</taxon>
        <taxon>Echinostoma</taxon>
    </lineage>
</organism>
<dbReference type="GO" id="GO:0006357">
    <property type="term" value="P:regulation of transcription by RNA polymerase II"/>
    <property type="evidence" value="ECO:0007669"/>
    <property type="project" value="TreeGrafter"/>
</dbReference>
<dbReference type="InterPro" id="IPR019542">
    <property type="entry name" value="Enhancer_polycomb-like_N"/>
</dbReference>
<evidence type="ECO:0000259" key="1">
    <source>
        <dbReference type="Pfam" id="PF10513"/>
    </source>
</evidence>
<dbReference type="InterPro" id="IPR013083">
    <property type="entry name" value="Znf_RING/FYVE/PHD"/>
</dbReference>
<dbReference type="Gene3D" id="3.30.40.10">
    <property type="entry name" value="Zinc/RING finger domain, C3HC4 (zinc finger)"/>
    <property type="match status" value="1"/>
</dbReference>
<dbReference type="Proteomes" id="UP000272942">
    <property type="component" value="Unassembled WGS sequence"/>
</dbReference>
<name>A0A183B8Y0_9TREM</name>
<proteinExistence type="predicted"/>
<evidence type="ECO:0000313" key="4">
    <source>
        <dbReference type="WBParaSite" id="ECPE_0001570501-mRNA-1"/>
    </source>
</evidence>
<keyword evidence="3" id="KW-1185">Reference proteome</keyword>